<evidence type="ECO:0000256" key="1">
    <source>
        <dbReference type="ARBA" id="ARBA00009437"/>
    </source>
</evidence>
<dbReference type="PANTHER" id="PTHR30537:SF79">
    <property type="entry name" value="TRANSCRIPTIONAL REGULATOR-RELATED"/>
    <property type="match status" value="1"/>
</dbReference>
<protein>
    <submittedName>
        <fullName evidence="6">LysR family transcriptional regulator</fullName>
    </submittedName>
</protein>
<evidence type="ECO:0000256" key="3">
    <source>
        <dbReference type="ARBA" id="ARBA00023125"/>
    </source>
</evidence>
<reference evidence="6 7" key="1">
    <citation type="submission" date="2018-10" db="EMBL/GenBank/DDBJ databases">
        <title>Parasedimentitalea marina sp. nov., a psychrophilic bacterium isolated from deep seawater of the New Britain Trench.</title>
        <authorList>
            <person name="Cao J."/>
        </authorList>
    </citation>
    <scope>NUCLEOTIDE SEQUENCE [LARGE SCALE GENOMIC DNA]</scope>
    <source>
        <strain evidence="6 7">W43</strain>
    </source>
</reference>
<organism evidence="6 7">
    <name type="scientific">Parasedimentitalea marina</name>
    <dbReference type="NCBI Taxonomy" id="2483033"/>
    <lineage>
        <taxon>Bacteria</taxon>
        <taxon>Pseudomonadati</taxon>
        <taxon>Pseudomonadota</taxon>
        <taxon>Alphaproteobacteria</taxon>
        <taxon>Rhodobacterales</taxon>
        <taxon>Paracoccaceae</taxon>
        <taxon>Parasedimentitalea</taxon>
    </lineage>
</organism>
<dbReference type="Pfam" id="PF03466">
    <property type="entry name" value="LysR_substrate"/>
    <property type="match status" value="1"/>
</dbReference>
<dbReference type="InterPro" id="IPR000847">
    <property type="entry name" value="LysR_HTH_N"/>
</dbReference>
<dbReference type="KEGG" id="sedi:EBB79_05855"/>
<comment type="similarity">
    <text evidence="1">Belongs to the LysR transcriptional regulatory family.</text>
</comment>
<dbReference type="AlphaFoldDB" id="A0A3T0N0B3"/>
<feature type="domain" description="HTH lysR-type" evidence="5">
    <location>
        <begin position="7"/>
        <end position="64"/>
    </location>
</feature>
<accession>A0A3T0N0B3</accession>
<dbReference type="PROSITE" id="PS50931">
    <property type="entry name" value="HTH_LYSR"/>
    <property type="match status" value="1"/>
</dbReference>
<dbReference type="RefSeq" id="WP_127748016.1">
    <property type="nucleotide sequence ID" value="NZ_CP033219.1"/>
</dbReference>
<dbReference type="Proteomes" id="UP000283063">
    <property type="component" value="Chromosome"/>
</dbReference>
<dbReference type="InterPro" id="IPR036388">
    <property type="entry name" value="WH-like_DNA-bd_sf"/>
</dbReference>
<keyword evidence="7" id="KW-1185">Reference proteome</keyword>
<dbReference type="Pfam" id="PF00126">
    <property type="entry name" value="HTH_1"/>
    <property type="match status" value="1"/>
</dbReference>
<name>A0A3T0N0B3_9RHOB</name>
<evidence type="ECO:0000313" key="7">
    <source>
        <dbReference type="Proteomes" id="UP000283063"/>
    </source>
</evidence>
<dbReference type="OrthoDB" id="9813056at2"/>
<dbReference type="GO" id="GO:0003700">
    <property type="term" value="F:DNA-binding transcription factor activity"/>
    <property type="evidence" value="ECO:0007669"/>
    <property type="project" value="InterPro"/>
</dbReference>
<dbReference type="InterPro" id="IPR036390">
    <property type="entry name" value="WH_DNA-bd_sf"/>
</dbReference>
<proteinExistence type="inferred from homology"/>
<keyword evidence="3" id="KW-0238">DNA-binding</keyword>
<gene>
    <name evidence="6" type="ORF">EBB79_05855</name>
</gene>
<dbReference type="InterPro" id="IPR005119">
    <property type="entry name" value="LysR_subst-bd"/>
</dbReference>
<dbReference type="EMBL" id="CP033219">
    <property type="protein sequence ID" value="AZV77460.1"/>
    <property type="molecule type" value="Genomic_DNA"/>
</dbReference>
<evidence type="ECO:0000313" key="6">
    <source>
        <dbReference type="EMBL" id="AZV77460.1"/>
    </source>
</evidence>
<keyword evidence="4" id="KW-0804">Transcription</keyword>
<dbReference type="GO" id="GO:0006351">
    <property type="term" value="P:DNA-templated transcription"/>
    <property type="evidence" value="ECO:0007669"/>
    <property type="project" value="TreeGrafter"/>
</dbReference>
<dbReference type="SUPFAM" id="SSF53850">
    <property type="entry name" value="Periplasmic binding protein-like II"/>
    <property type="match status" value="1"/>
</dbReference>
<dbReference type="Gene3D" id="3.40.190.10">
    <property type="entry name" value="Periplasmic binding protein-like II"/>
    <property type="match status" value="2"/>
</dbReference>
<dbReference type="GO" id="GO:0043565">
    <property type="term" value="F:sequence-specific DNA binding"/>
    <property type="evidence" value="ECO:0007669"/>
    <property type="project" value="TreeGrafter"/>
</dbReference>
<sequence>MDWTRVPSLAALRAFESAARCQSFSKAARELNVTHAAIAHHVRGLEAEFSESLIIRQGRGVAVTAAGLQLAESLQAGFSTIASGVERLRSQSENRSLNITVTPAFAANWLMPRIGEFWAKHPEISLTINPSIGLTDLRKDGFDLAIRYGDGGWPNVKSELLTDGDFWVVAHPDLVKGRTVRCLQDVVGLPWLMESHMMERKAIVEREGIDFEQIDLTLLNTNGLVLSAVAAGLGISVQPKSIVERDVQARELVKICELNQENLGYYMVMLPDRDPKGLRAFRSWLRTKAA</sequence>
<keyword evidence="2" id="KW-0805">Transcription regulation</keyword>
<dbReference type="PANTHER" id="PTHR30537">
    <property type="entry name" value="HTH-TYPE TRANSCRIPTIONAL REGULATOR"/>
    <property type="match status" value="1"/>
</dbReference>
<evidence type="ECO:0000256" key="4">
    <source>
        <dbReference type="ARBA" id="ARBA00023163"/>
    </source>
</evidence>
<dbReference type="InterPro" id="IPR058163">
    <property type="entry name" value="LysR-type_TF_proteobact-type"/>
</dbReference>
<evidence type="ECO:0000256" key="2">
    <source>
        <dbReference type="ARBA" id="ARBA00023015"/>
    </source>
</evidence>
<dbReference type="Gene3D" id="1.10.10.10">
    <property type="entry name" value="Winged helix-like DNA-binding domain superfamily/Winged helix DNA-binding domain"/>
    <property type="match status" value="1"/>
</dbReference>
<dbReference type="SUPFAM" id="SSF46785">
    <property type="entry name" value="Winged helix' DNA-binding domain"/>
    <property type="match status" value="1"/>
</dbReference>
<evidence type="ECO:0000259" key="5">
    <source>
        <dbReference type="PROSITE" id="PS50931"/>
    </source>
</evidence>